<reference evidence="1" key="1">
    <citation type="submission" date="2021-02" db="EMBL/GenBank/DDBJ databases">
        <authorList>
            <person name="Nowell W R."/>
        </authorList>
    </citation>
    <scope>NUCLEOTIDE SEQUENCE</scope>
</reference>
<dbReference type="AlphaFoldDB" id="A0A820K4V7"/>
<proteinExistence type="predicted"/>
<evidence type="ECO:0000313" key="2">
    <source>
        <dbReference type="Proteomes" id="UP000663868"/>
    </source>
</evidence>
<sequence>VNVKSMAGNERAKRDSTDRSILNKIFNDLERSDKTDNEQLEDKALQEFQTKFSSKAKFSSNSEHRQFLNILRFIIKKKILNA</sequence>
<accession>A0A820K4V7</accession>
<protein>
    <submittedName>
        <fullName evidence="1">Uncharacterized protein</fullName>
    </submittedName>
</protein>
<gene>
    <name evidence="1" type="ORF">KXQ929_LOCUS47459</name>
</gene>
<dbReference type="EMBL" id="CAJOBB010017170">
    <property type="protein sequence ID" value="CAF4336301.1"/>
    <property type="molecule type" value="Genomic_DNA"/>
</dbReference>
<dbReference type="Proteomes" id="UP000663868">
    <property type="component" value="Unassembled WGS sequence"/>
</dbReference>
<feature type="non-terminal residue" evidence="1">
    <location>
        <position position="1"/>
    </location>
</feature>
<name>A0A820K4V7_9BILA</name>
<evidence type="ECO:0000313" key="1">
    <source>
        <dbReference type="EMBL" id="CAF4336301.1"/>
    </source>
</evidence>
<organism evidence="1 2">
    <name type="scientific">Adineta steineri</name>
    <dbReference type="NCBI Taxonomy" id="433720"/>
    <lineage>
        <taxon>Eukaryota</taxon>
        <taxon>Metazoa</taxon>
        <taxon>Spiralia</taxon>
        <taxon>Gnathifera</taxon>
        <taxon>Rotifera</taxon>
        <taxon>Eurotatoria</taxon>
        <taxon>Bdelloidea</taxon>
        <taxon>Adinetida</taxon>
        <taxon>Adinetidae</taxon>
        <taxon>Adineta</taxon>
    </lineage>
</organism>
<comment type="caution">
    <text evidence="1">The sequence shown here is derived from an EMBL/GenBank/DDBJ whole genome shotgun (WGS) entry which is preliminary data.</text>
</comment>